<dbReference type="EMBL" id="JAZAVJ010000409">
    <property type="protein sequence ID" value="KAK7397911.1"/>
    <property type="molecule type" value="Genomic_DNA"/>
</dbReference>
<evidence type="ECO:0008006" key="4">
    <source>
        <dbReference type="Google" id="ProtNLM"/>
    </source>
</evidence>
<evidence type="ECO:0000256" key="1">
    <source>
        <dbReference type="SAM" id="MobiDB-lite"/>
    </source>
</evidence>
<gene>
    <name evidence="2" type="ORF">QQX98_012714</name>
</gene>
<proteinExistence type="predicted"/>
<name>A0ABR1GIE0_9HYPO</name>
<reference evidence="2 3" key="1">
    <citation type="journal article" date="2025" name="Microbiol. Resour. Announc.">
        <title>Draft genome sequences for Neonectria magnoliae and Neonectria punicea, canker pathogens of Liriodendron tulipifera and Acer saccharum in West Virginia.</title>
        <authorList>
            <person name="Petronek H.M."/>
            <person name="Kasson M.T."/>
            <person name="Metheny A.M."/>
            <person name="Stauder C.M."/>
            <person name="Lovett B."/>
            <person name="Lynch S.C."/>
            <person name="Garnas J.R."/>
            <person name="Kasson L.R."/>
            <person name="Stajich J.E."/>
        </authorList>
    </citation>
    <scope>NUCLEOTIDE SEQUENCE [LARGE SCALE GENOMIC DNA]</scope>
    <source>
        <strain evidence="2 3">NRRL 64653</strain>
    </source>
</reference>
<keyword evidence="3" id="KW-1185">Reference proteome</keyword>
<feature type="compositionally biased region" description="Gly residues" evidence="1">
    <location>
        <begin position="225"/>
        <end position="240"/>
    </location>
</feature>
<evidence type="ECO:0000313" key="3">
    <source>
        <dbReference type="Proteomes" id="UP001498476"/>
    </source>
</evidence>
<dbReference type="Proteomes" id="UP001498476">
    <property type="component" value="Unassembled WGS sequence"/>
</dbReference>
<accession>A0ABR1GIE0</accession>
<evidence type="ECO:0000313" key="2">
    <source>
        <dbReference type="EMBL" id="KAK7397911.1"/>
    </source>
</evidence>
<feature type="region of interest" description="Disordered" evidence="1">
    <location>
        <begin position="225"/>
        <end position="267"/>
    </location>
</feature>
<feature type="region of interest" description="Disordered" evidence="1">
    <location>
        <begin position="148"/>
        <end position="175"/>
    </location>
</feature>
<comment type="caution">
    <text evidence="2">The sequence shown here is derived from an EMBL/GenBank/DDBJ whole genome shotgun (WGS) entry which is preliminary data.</text>
</comment>
<sequence length="300" mass="31900">MAGRNNLNLLDLPIDILSLILGPLVTSPTPIQLCPCSTSPINPLPVLLAHPALQAIAVPLLYTANRFVLDATGSHAQHVRRHLAADGAAAASASSLLATRDARRRVANLQVRFDRLRGWVHAGLVPMLTDMVVQGALEHLTVWVRSPPEGQRREQVRRRSRMPGGGGGGGAAEDNDLAMFARPPLEGLLHVLADPYLRTARLWVDRLGHVRAWCRFHAGARGLECGSGAGSGTEAGGGPSGERDGQLGLRLGSGEAEGTGTGPGMGPGVGMVEIDWRLVLQVVDPERKDVTVAGDGRRWW</sequence>
<organism evidence="2 3">
    <name type="scientific">Neonectria punicea</name>
    <dbReference type="NCBI Taxonomy" id="979145"/>
    <lineage>
        <taxon>Eukaryota</taxon>
        <taxon>Fungi</taxon>
        <taxon>Dikarya</taxon>
        <taxon>Ascomycota</taxon>
        <taxon>Pezizomycotina</taxon>
        <taxon>Sordariomycetes</taxon>
        <taxon>Hypocreomycetidae</taxon>
        <taxon>Hypocreales</taxon>
        <taxon>Nectriaceae</taxon>
        <taxon>Neonectria</taxon>
    </lineage>
</organism>
<protein>
    <recommendedName>
        <fullName evidence="4">F-box domain-containing protein</fullName>
    </recommendedName>
</protein>
<feature type="compositionally biased region" description="Gly residues" evidence="1">
    <location>
        <begin position="255"/>
        <end position="267"/>
    </location>
</feature>